<proteinExistence type="predicted"/>
<dbReference type="EMBL" id="AMYB01000001">
    <property type="protein sequence ID" value="OAD08017.1"/>
    <property type="molecule type" value="Genomic_DNA"/>
</dbReference>
<dbReference type="OrthoDB" id="2426845at2759"/>
<feature type="non-terminal residue" evidence="1">
    <location>
        <position position="130"/>
    </location>
</feature>
<dbReference type="VEuPathDB" id="FungiDB:MUCCIDRAFT_133189"/>
<feature type="non-terminal residue" evidence="1">
    <location>
        <position position="1"/>
    </location>
</feature>
<dbReference type="Proteomes" id="UP000077051">
    <property type="component" value="Unassembled WGS sequence"/>
</dbReference>
<name>A0A162ZVA7_MUCCL</name>
<accession>A0A162ZVA7</accession>
<dbReference type="AlphaFoldDB" id="A0A162ZVA7"/>
<comment type="caution">
    <text evidence="1">The sequence shown here is derived from an EMBL/GenBank/DDBJ whole genome shotgun (WGS) entry which is preliminary data.</text>
</comment>
<dbReference type="Gene3D" id="3.20.20.140">
    <property type="entry name" value="Metal-dependent hydrolases"/>
    <property type="match status" value="1"/>
</dbReference>
<sequence>YGKAANGEIPIIITAHNKDEIASIVVLKRDHFPQARFVIQGGTEAYLVASHLAALDIPVVLQPVLCTPSRFDSIHCLTGAPLTNGTAAHVLHRYGVQLGVGIYDDGLARNLAWDAGWLAATSPSAAALED</sequence>
<reference evidence="1 2" key="1">
    <citation type="submission" date="2015-06" db="EMBL/GenBank/DDBJ databases">
        <title>Expansion of signal transduction pathways in fungi by whole-genome duplication.</title>
        <authorList>
            <consortium name="DOE Joint Genome Institute"/>
            <person name="Corrochano L.M."/>
            <person name="Kuo A."/>
            <person name="Marcet-Houben M."/>
            <person name="Polaino S."/>
            <person name="Salamov A."/>
            <person name="Villalobos J.M."/>
            <person name="Alvarez M.I."/>
            <person name="Avalos J."/>
            <person name="Benito E.P."/>
            <person name="Benoit I."/>
            <person name="Burger G."/>
            <person name="Camino L.P."/>
            <person name="Canovas D."/>
            <person name="Cerda-Olmedo E."/>
            <person name="Cheng J.-F."/>
            <person name="Dominguez A."/>
            <person name="Elias M."/>
            <person name="Eslava A.P."/>
            <person name="Glaser F."/>
            <person name="Grimwood J."/>
            <person name="Gutierrez G."/>
            <person name="Heitman J."/>
            <person name="Henrissat B."/>
            <person name="Iturriaga E.A."/>
            <person name="Lang B.F."/>
            <person name="Lavin J.L."/>
            <person name="Lee S."/>
            <person name="Li W."/>
            <person name="Lindquist E."/>
            <person name="Lopez-Garcia S."/>
            <person name="Luque E.M."/>
            <person name="Marcos A.T."/>
            <person name="Martin J."/>
            <person name="Mccluskey K."/>
            <person name="Medina H.R."/>
            <person name="Miralles-Duran A."/>
            <person name="Miyazaki A."/>
            <person name="Munoz-Torres E."/>
            <person name="Oguiza J.A."/>
            <person name="Ohm R."/>
            <person name="Olmedo M."/>
            <person name="Orejas M."/>
            <person name="Ortiz-Castellanos L."/>
            <person name="Pisabarro A.G."/>
            <person name="Rodriguez-Romero J."/>
            <person name="Ruiz-Herrera J."/>
            <person name="Ruiz-Vazquez R."/>
            <person name="Sanz C."/>
            <person name="Schackwitz W."/>
            <person name="Schmutz J."/>
            <person name="Shahriari M."/>
            <person name="Shelest E."/>
            <person name="Silva-Franco F."/>
            <person name="Soanes D."/>
            <person name="Syed K."/>
            <person name="Tagua V.G."/>
            <person name="Talbot N.J."/>
            <person name="Thon M."/>
            <person name="De Vries R.P."/>
            <person name="Wiebenga A."/>
            <person name="Yadav J.S."/>
            <person name="Braun E.L."/>
            <person name="Baker S."/>
            <person name="Garre V."/>
            <person name="Horwitz B."/>
            <person name="Torres-Martinez S."/>
            <person name="Idnurm A."/>
            <person name="Herrera-Estrella A."/>
            <person name="Gabaldon T."/>
            <person name="Grigoriev I.V."/>
        </authorList>
    </citation>
    <scope>NUCLEOTIDE SEQUENCE [LARGE SCALE GENOMIC DNA]</scope>
    <source>
        <strain evidence="1 2">CBS 277.49</strain>
    </source>
</reference>
<evidence type="ECO:0000313" key="1">
    <source>
        <dbReference type="EMBL" id="OAD08017.1"/>
    </source>
</evidence>
<keyword evidence="2" id="KW-1185">Reference proteome</keyword>
<organism evidence="1 2">
    <name type="scientific">Mucor lusitanicus CBS 277.49</name>
    <dbReference type="NCBI Taxonomy" id="747725"/>
    <lineage>
        <taxon>Eukaryota</taxon>
        <taxon>Fungi</taxon>
        <taxon>Fungi incertae sedis</taxon>
        <taxon>Mucoromycota</taxon>
        <taxon>Mucoromycotina</taxon>
        <taxon>Mucoromycetes</taxon>
        <taxon>Mucorales</taxon>
        <taxon>Mucorineae</taxon>
        <taxon>Mucoraceae</taxon>
        <taxon>Mucor</taxon>
    </lineage>
</organism>
<protein>
    <submittedName>
        <fullName evidence="1">Uncharacterized protein</fullName>
    </submittedName>
</protein>
<gene>
    <name evidence="1" type="ORF">MUCCIDRAFT_133189</name>
</gene>
<evidence type="ECO:0000313" key="2">
    <source>
        <dbReference type="Proteomes" id="UP000077051"/>
    </source>
</evidence>
<dbReference type="STRING" id="747725.A0A162ZVA7"/>